<protein>
    <recommendedName>
        <fullName evidence="4">Acyl-CoA carboxylase subunit epsilon</fullName>
    </recommendedName>
</protein>
<evidence type="ECO:0000313" key="2">
    <source>
        <dbReference type="EMBL" id="GAA2382250.1"/>
    </source>
</evidence>
<dbReference type="EMBL" id="BAAATJ010000001">
    <property type="protein sequence ID" value="GAA2382250.1"/>
    <property type="molecule type" value="Genomic_DNA"/>
</dbReference>
<feature type="compositionally biased region" description="Low complexity" evidence="1">
    <location>
        <begin position="51"/>
        <end position="62"/>
    </location>
</feature>
<feature type="region of interest" description="Disordered" evidence="1">
    <location>
        <begin position="35"/>
        <end position="72"/>
    </location>
</feature>
<accession>A0ABP5UJL1</accession>
<dbReference type="Proteomes" id="UP001500058">
    <property type="component" value="Unassembled WGS sequence"/>
</dbReference>
<evidence type="ECO:0000313" key="3">
    <source>
        <dbReference type="Proteomes" id="UP001500058"/>
    </source>
</evidence>
<evidence type="ECO:0000256" key="1">
    <source>
        <dbReference type="SAM" id="MobiDB-lite"/>
    </source>
</evidence>
<sequence length="72" mass="7533">MPDETRPTLLTVVRGAPDDLELAAVTAVLLALLRNDPADDPGGGPGPEGPAPRAGWRAGRPGYRSPRAWSHP</sequence>
<name>A0ABP5UJL1_9ACTN</name>
<reference evidence="3" key="1">
    <citation type="journal article" date="2019" name="Int. J. Syst. Evol. Microbiol.">
        <title>The Global Catalogue of Microorganisms (GCM) 10K type strain sequencing project: providing services to taxonomists for standard genome sequencing and annotation.</title>
        <authorList>
            <consortium name="The Broad Institute Genomics Platform"/>
            <consortium name="The Broad Institute Genome Sequencing Center for Infectious Disease"/>
            <person name="Wu L."/>
            <person name="Ma J."/>
        </authorList>
    </citation>
    <scope>NUCLEOTIDE SEQUENCE [LARGE SCALE GENOMIC DNA]</scope>
    <source>
        <strain evidence="3">JCM 6921</strain>
    </source>
</reference>
<gene>
    <name evidence="2" type="ORF">GCM10010420_00100</name>
</gene>
<proteinExistence type="predicted"/>
<keyword evidence="3" id="KW-1185">Reference proteome</keyword>
<dbReference type="Pfam" id="PF13822">
    <property type="entry name" value="ACC_epsilon"/>
    <property type="match status" value="1"/>
</dbReference>
<comment type="caution">
    <text evidence="2">The sequence shown here is derived from an EMBL/GenBank/DDBJ whole genome shotgun (WGS) entry which is preliminary data.</text>
</comment>
<dbReference type="InterPro" id="IPR032716">
    <property type="entry name" value="ACC_epsilon"/>
</dbReference>
<organism evidence="2 3">
    <name type="scientific">Streptomyces glaucosporus</name>
    <dbReference type="NCBI Taxonomy" id="284044"/>
    <lineage>
        <taxon>Bacteria</taxon>
        <taxon>Bacillati</taxon>
        <taxon>Actinomycetota</taxon>
        <taxon>Actinomycetes</taxon>
        <taxon>Kitasatosporales</taxon>
        <taxon>Streptomycetaceae</taxon>
        <taxon>Streptomyces</taxon>
    </lineage>
</organism>
<dbReference type="RefSeq" id="WP_344628671.1">
    <property type="nucleotide sequence ID" value="NZ_BAAATJ010000001.1"/>
</dbReference>
<evidence type="ECO:0008006" key="4">
    <source>
        <dbReference type="Google" id="ProtNLM"/>
    </source>
</evidence>